<gene>
    <name evidence="2" type="ORF">BROFUL_03429</name>
</gene>
<dbReference type="Gene3D" id="3.40.50.1010">
    <property type="entry name" value="5'-nuclease"/>
    <property type="match status" value="1"/>
</dbReference>
<organism evidence="2 3">
    <name type="scientific">Candidatus Brocadia fulgida</name>
    <dbReference type="NCBI Taxonomy" id="380242"/>
    <lineage>
        <taxon>Bacteria</taxon>
        <taxon>Pseudomonadati</taxon>
        <taxon>Planctomycetota</taxon>
        <taxon>Candidatus Brocadiia</taxon>
        <taxon>Candidatus Brocadiales</taxon>
        <taxon>Candidatus Brocadiaceae</taxon>
        <taxon>Candidatus Brocadia</taxon>
    </lineage>
</organism>
<protein>
    <submittedName>
        <fullName evidence="2">Nucleotide-binding protein, containing PIN domain</fullName>
    </submittedName>
</protein>
<dbReference type="InterPro" id="IPR029060">
    <property type="entry name" value="PIN-like_dom_sf"/>
</dbReference>
<dbReference type="Pfam" id="PF10130">
    <property type="entry name" value="PIN_2"/>
    <property type="match status" value="1"/>
</dbReference>
<sequence>MRLVIDTGILISAILKDSATREILLFADIEFLLPEYALEEYEKHRKVISKRSGLSEKELNIILSLLLDNIRIVSVSEIKPYLENAYKIIGLTDPFDVPFIALALATENNGIWSNDKHFENVKKIKIWKTSELMSYLKKRG</sequence>
<dbReference type="PANTHER" id="PTHR34610:SF3">
    <property type="entry name" value="SSL7007 PROTEIN"/>
    <property type="match status" value="1"/>
</dbReference>
<comment type="caution">
    <text evidence="2">The sequence shown here is derived from an EMBL/GenBank/DDBJ whole genome shotgun (WGS) entry which is preliminary data.</text>
</comment>
<reference evidence="2 3" key="1">
    <citation type="journal article" date="2013" name="BMC Microbiol.">
        <title>Identification of the type II cytochrome c maturation pathway in anammox bacteria by comparative genomics.</title>
        <authorList>
            <person name="Ferousi C."/>
            <person name="Speth D.R."/>
            <person name="Reimann J."/>
            <person name="Op den Camp H.J."/>
            <person name="Allen J.W."/>
            <person name="Keltjens J.T."/>
            <person name="Jetten M.S."/>
        </authorList>
    </citation>
    <scope>NUCLEOTIDE SEQUENCE [LARGE SCALE GENOMIC DNA]</scope>
    <source>
        <strain evidence="2">RU1</strain>
    </source>
</reference>
<accession>A0A0M2USB8</accession>
<evidence type="ECO:0000313" key="3">
    <source>
        <dbReference type="Proteomes" id="UP000034954"/>
    </source>
</evidence>
<dbReference type="EMBL" id="LAQJ01000313">
    <property type="protein sequence ID" value="KKO17881.1"/>
    <property type="molecule type" value="Genomic_DNA"/>
</dbReference>
<dbReference type="PANTHER" id="PTHR34610">
    <property type="entry name" value="SSL7007 PROTEIN"/>
    <property type="match status" value="1"/>
</dbReference>
<feature type="domain" description="PIN" evidence="1">
    <location>
        <begin position="4"/>
        <end position="136"/>
    </location>
</feature>
<evidence type="ECO:0000259" key="1">
    <source>
        <dbReference type="Pfam" id="PF10130"/>
    </source>
</evidence>
<proteinExistence type="predicted"/>
<keyword evidence="3" id="KW-1185">Reference proteome</keyword>
<dbReference type="InterPro" id="IPR002716">
    <property type="entry name" value="PIN_dom"/>
</dbReference>
<dbReference type="AlphaFoldDB" id="A0A0M2USB8"/>
<name>A0A0M2USB8_9BACT</name>
<dbReference type="SUPFAM" id="SSF88723">
    <property type="entry name" value="PIN domain-like"/>
    <property type="match status" value="1"/>
</dbReference>
<dbReference type="Proteomes" id="UP000034954">
    <property type="component" value="Unassembled WGS sequence"/>
</dbReference>
<evidence type="ECO:0000313" key="2">
    <source>
        <dbReference type="EMBL" id="KKO17881.1"/>
    </source>
</evidence>
<dbReference type="InterPro" id="IPR002850">
    <property type="entry name" value="PIN_toxin-like"/>
</dbReference>